<dbReference type="Gene3D" id="3.40.570.10">
    <property type="entry name" value="Extracellular Endonuclease, subunit A"/>
    <property type="match status" value="1"/>
</dbReference>
<organism evidence="5 6">
    <name type="scientific">Mesorhizobium helmanticense</name>
    <dbReference type="NCBI Taxonomy" id="1776423"/>
    <lineage>
        <taxon>Bacteria</taxon>
        <taxon>Pseudomonadati</taxon>
        <taxon>Pseudomonadota</taxon>
        <taxon>Alphaproteobacteria</taxon>
        <taxon>Hyphomicrobiales</taxon>
        <taxon>Phyllobacteriaceae</taxon>
        <taxon>Mesorhizobium</taxon>
    </lineage>
</organism>
<dbReference type="InterPro" id="IPR040255">
    <property type="entry name" value="Non-specific_endonuclease"/>
</dbReference>
<feature type="domain" description="DNA/RNA non-specific endonuclease/pyrophosphatase/phosphodiesterase" evidence="4">
    <location>
        <begin position="453"/>
        <end position="688"/>
    </location>
</feature>
<dbReference type="InterPro" id="IPR009003">
    <property type="entry name" value="Peptidase_S1_PA"/>
</dbReference>
<dbReference type="InterPro" id="IPR043504">
    <property type="entry name" value="Peptidase_S1_PA_chymotrypsin"/>
</dbReference>
<dbReference type="PANTHER" id="PTHR13966:SF5">
    <property type="entry name" value="ENDONUCLEASE G, MITOCHONDRIAL"/>
    <property type="match status" value="1"/>
</dbReference>
<feature type="active site" description="Proton acceptor" evidence="1">
    <location>
        <position position="523"/>
    </location>
</feature>
<dbReference type="Proteomes" id="UP000240259">
    <property type="component" value="Unassembled WGS sequence"/>
</dbReference>
<evidence type="ECO:0000259" key="4">
    <source>
        <dbReference type="SMART" id="SM00892"/>
    </source>
</evidence>
<dbReference type="Pfam" id="PF01223">
    <property type="entry name" value="Endonuclease_NS"/>
    <property type="match status" value="1"/>
</dbReference>
<gene>
    <name evidence="5" type="ORF">C9427_32090</name>
</gene>
<dbReference type="PANTHER" id="PTHR13966">
    <property type="entry name" value="ENDONUCLEASE RELATED"/>
    <property type="match status" value="1"/>
</dbReference>
<dbReference type="GO" id="GO:0016787">
    <property type="term" value="F:hydrolase activity"/>
    <property type="evidence" value="ECO:0007669"/>
    <property type="project" value="InterPro"/>
</dbReference>
<evidence type="ECO:0000259" key="3">
    <source>
        <dbReference type="SMART" id="SM00477"/>
    </source>
</evidence>
<dbReference type="SMART" id="SM00477">
    <property type="entry name" value="NUC"/>
    <property type="match status" value="1"/>
</dbReference>
<evidence type="ECO:0000256" key="1">
    <source>
        <dbReference type="PIRSR" id="PIRSR640255-1"/>
    </source>
</evidence>
<feature type="binding site" evidence="2">
    <location>
        <position position="560"/>
    </location>
    <ligand>
        <name>Mg(2+)</name>
        <dbReference type="ChEBI" id="CHEBI:18420"/>
        <note>catalytic</note>
    </ligand>
</feature>
<evidence type="ECO:0000256" key="2">
    <source>
        <dbReference type="PIRSR" id="PIRSR640255-2"/>
    </source>
</evidence>
<comment type="caution">
    <text evidence="5">The sequence shown here is derived from an EMBL/GenBank/DDBJ whole genome shotgun (WGS) entry which is preliminary data.</text>
</comment>
<dbReference type="InterPro" id="IPR020821">
    <property type="entry name" value="ENPP1-3/EXOG-like_nuc-like"/>
</dbReference>
<dbReference type="InterPro" id="IPR044925">
    <property type="entry name" value="His-Me_finger_sf"/>
</dbReference>
<name>A0A2T4IL62_9HYPH</name>
<sequence length="694" mass="76356">MVATNLFDERRRAVMIAAAKRWKAQPPTPATTQVTPSEQARYDARRSSFDQASELKAQGRLPVFVERKMGPTLDWYTLPPDDAARAAGRPVARIVANVDPKVDPVGFATGFMVSPNVLLTNWHVFPDPGSVRGTGANFLHDETASGVARGIIFEFDPDALFFSAEDLDFALVAVKPKAITGELLSSVNFLAINGSRSKILPGMPIRMIEYPDGGPKRYAMENCRLLELREDGFLRYETDTEEGSSGSACYSEMWEVVGLHHASIPKMRGNTILNKDGSAWSPGQPDDGIDWIANEGVRISALVKAFGGLVPTTPASKHLLDELLANTTDPTDEVAKLATPRAPEALSPVLPDPSKIFANTKGNVMGGVTMNFSGPVTIFVGSGVPASQLPQATAAVAADEALEKALRFDPNYDDREGYNPDFLENDITVPLPRISQERDQEMYKENGQIVVLKYHHFSLAMNASRRMQMWSAVNVDYDASKRTSSGRAFFGQDRWVVDPRIPQKYQLGDPDIYAPAKQIDRGHIVRREDNAWGDTPTEIEFANSDTFHFSNCTPQHAAFNRSQPGKQWPGVQGLWGGFENHIQRDLQSGDTRACIIAGPILNPNDPSEDFGTGPVQYSLVFWKVVAVTTRDTNGRRSLRTYGFRLSQKDVVDRFGVEFAPGEYARYQVALSAISDEAGVIFDDVLLRADTHADA</sequence>
<proteinExistence type="predicted"/>
<dbReference type="RefSeq" id="WP_107652989.1">
    <property type="nucleotide sequence ID" value="NZ_PZJX01000071.1"/>
</dbReference>
<dbReference type="OrthoDB" id="9811262at2"/>
<evidence type="ECO:0008006" key="7">
    <source>
        <dbReference type="Google" id="ProtNLM"/>
    </source>
</evidence>
<keyword evidence="2" id="KW-0479">Metal-binding</keyword>
<evidence type="ECO:0000313" key="6">
    <source>
        <dbReference type="Proteomes" id="UP000240259"/>
    </source>
</evidence>
<dbReference type="EMBL" id="PZJX01000071">
    <property type="protein sequence ID" value="PTE06369.1"/>
    <property type="molecule type" value="Genomic_DNA"/>
</dbReference>
<dbReference type="InterPro" id="IPR044929">
    <property type="entry name" value="DNA/RNA_non-sp_Endonuclease_sf"/>
</dbReference>
<keyword evidence="6" id="KW-1185">Reference proteome</keyword>
<accession>A0A2T4IL62</accession>
<protein>
    <recommendedName>
        <fullName evidence="7">Serine protease</fullName>
    </recommendedName>
</protein>
<dbReference type="GO" id="GO:0004519">
    <property type="term" value="F:endonuclease activity"/>
    <property type="evidence" value="ECO:0007669"/>
    <property type="project" value="TreeGrafter"/>
</dbReference>
<dbReference type="SUPFAM" id="SSF54060">
    <property type="entry name" value="His-Me finger endonucleases"/>
    <property type="match status" value="1"/>
</dbReference>
<feature type="domain" description="ENPP1-3/EXOG-like endonuclease/phosphodiesterase" evidence="3">
    <location>
        <begin position="454"/>
        <end position="688"/>
    </location>
</feature>
<dbReference type="GO" id="GO:0046872">
    <property type="term" value="F:metal ion binding"/>
    <property type="evidence" value="ECO:0007669"/>
    <property type="project" value="UniProtKB-KW"/>
</dbReference>
<dbReference type="GO" id="GO:0003676">
    <property type="term" value="F:nucleic acid binding"/>
    <property type="evidence" value="ECO:0007669"/>
    <property type="project" value="InterPro"/>
</dbReference>
<dbReference type="AlphaFoldDB" id="A0A2T4IL62"/>
<dbReference type="Gene3D" id="2.40.10.10">
    <property type="entry name" value="Trypsin-like serine proteases"/>
    <property type="match status" value="2"/>
</dbReference>
<dbReference type="SUPFAM" id="SSF50494">
    <property type="entry name" value="Trypsin-like serine proteases"/>
    <property type="match status" value="1"/>
</dbReference>
<reference evidence="5 6" key="1">
    <citation type="submission" date="2018-03" db="EMBL/GenBank/DDBJ databases">
        <title>Genome sequence of the symbiotic type strain Mesorhizobium helmanticense CSLC115NT isolated from Lotus corniculatus nodules.</title>
        <authorList>
            <person name="Sannazzaro A.I."/>
            <person name="Torres Tejerizo G.A."/>
            <person name="Dip D."/>
            <person name="Caballero M."/>
            <person name="Pistorio M."/>
            <person name="Estrella M.J."/>
        </authorList>
    </citation>
    <scope>NUCLEOTIDE SEQUENCE [LARGE SCALE GENOMIC DNA]</scope>
    <source>
        <strain evidence="5 6">CSLC115N</strain>
    </source>
</reference>
<dbReference type="SMART" id="SM00892">
    <property type="entry name" value="Endonuclease_NS"/>
    <property type="match status" value="1"/>
</dbReference>
<evidence type="ECO:0000313" key="5">
    <source>
        <dbReference type="EMBL" id="PTE06369.1"/>
    </source>
</evidence>
<dbReference type="Pfam" id="PF13365">
    <property type="entry name" value="Trypsin_2"/>
    <property type="match status" value="1"/>
</dbReference>
<dbReference type="InterPro" id="IPR001604">
    <property type="entry name" value="Endo_G_ENPP1-like_dom"/>
</dbReference>